<dbReference type="Pfam" id="PF01039">
    <property type="entry name" value="Carboxyl_trans"/>
    <property type="match status" value="1"/>
</dbReference>
<keyword evidence="4" id="KW-1185">Reference proteome</keyword>
<evidence type="ECO:0000259" key="2">
    <source>
        <dbReference type="PROSITE" id="PS50980"/>
    </source>
</evidence>
<feature type="non-terminal residue" evidence="3">
    <location>
        <position position="155"/>
    </location>
</feature>
<protein>
    <submittedName>
        <fullName evidence="3">Carboxyl transferase domain-containing protein</fullName>
    </submittedName>
</protein>
<feature type="compositionally biased region" description="Basic and acidic residues" evidence="1">
    <location>
        <begin position="23"/>
        <end position="32"/>
    </location>
</feature>
<dbReference type="InterPro" id="IPR051047">
    <property type="entry name" value="AccD/PCCB"/>
</dbReference>
<comment type="caution">
    <text evidence="3">The sequence shown here is derived from an EMBL/GenBank/DDBJ whole genome shotgun (WGS) entry which is preliminary data.</text>
</comment>
<dbReference type="Proteomes" id="UP001301012">
    <property type="component" value="Unassembled WGS sequence"/>
</dbReference>
<evidence type="ECO:0000256" key="1">
    <source>
        <dbReference type="SAM" id="MobiDB-lite"/>
    </source>
</evidence>
<sequence>MSKEKLNLLNEKRSKIESGGGQKRIDKQHASSKLTARERMNKLFDDNTFVELDAFVKHRCSNFNMEKQEIPGEGVVTGYGKVDGRLVCAFAQDFTVLGGSLGEMHAKKIGKVMDMGIKLGAPVVGLNDSGGARIQEGVDALAGYGEIFYKNTIAS</sequence>
<dbReference type="SUPFAM" id="SSF52096">
    <property type="entry name" value="ClpP/crotonase"/>
    <property type="match status" value="1"/>
</dbReference>
<organism evidence="3 4">
    <name type="scientific">Romboutsia sedimentorum</name>
    <dbReference type="NCBI Taxonomy" id="1368474"/>
    <lineage>
        <taxon>Bacteria</taxon>
        <taxon>Bacillati</taxon>
        <taxon>Bacillota</taxon>
        <taxon>Clostridia</taxon>
        <taxon>Peptostreptococcales</taxon>
        <taxon>Peptostreptococcaceae</taxon>
        <taxon>Romboutsia</taxon>
    </lineage>
</organism>
<dbReference type="PANTHER" id="PTHR43842:SF2">
    <property type="entry name" value="PROPIONYL-COA CARBOXYLASE BETA CHAIN, MITOCHONDRIAL"/>
    <property type="match status" value="1"/>
</dbReference>
<dbReference type="InterPro" id="IPR011762">
    <property type="entry name" value="COA_CT_N"/>
</dbReference>
<keyword evidence="3" id="KW-0808">Transferase</keyword>
<evidence type="ECO:0000313" key="4">
    <source>
        <dbReference type="Proteomes" id="UP001301012"/>
    </source>
</evidence>
<name>A0ABT7E9E4_9FIRM</name>
<dbReference type="GO" id="GO:0016740">
    <property type="term" value="F:transferase activity"/>
    <property type="evidence" value="ECO:0007669"/>
    <property type="project" value="UniProtKB-KW"/>
</dbReference>
<gene>
    <name evidence="3" type="ORF">QOZ84_08245</name>
</gene>
<evidence type="ECO:0000313" key="3">
    <source>
        <dbReference type="EMBL" id="MDK2563538.1"/>
    </source>
</evidence>
<dbReference type="PANTHER" id="PTHR43842">
    <property type="entry name" value="PROPIONYL-COA CARBOXYLASE BETA CHAIN"/>
    <property type="match status" value="1"/>
</dbReference>
<reference evidence="3 4" key="1">
    <citation type="submission" date="2023-05" db="EMBL/GenBank/DDBJ databases">
        <title>Rombocin, a short stable natural nisin variant, displays selective antimicrobial activity against Listeria monocytogenes and employs dual mode of action to kill target bacterial strains.</title>
        <authorList>
            <person name="Wambui J."/>
            <person name="Stephan R."/>
            <person name="Kuipers O.P."/>
        </authorList>
    </citation>
    <scope>NUCLEOTIDE SEQUENCE [LARGE SCALE GENOMIC DNA]</scope>
    <source>
        <strain evidence="3 4">RC002</strain>
    </source>
</reference>
<dbReference type="InterPro" id="IPR029045">
    <property type="entry name" value="ClpP/crotonase-like_dom_sf"/>
</dbReference>
<feature type="domain" description="CoA carboxyltransferase N-terminal" evidence="2">
    <location>
        <begin position="2"/>
        <end position="155"/>
    </location>
</feature>
<accession>A0ABT7E9E4</accession>
<proteinExistence type="predicted"/>
<dbReference type="Gene3D" id="3.90.226.10">
    <property type="entry name" value="2-enoyl-CoA Hydratase, Chain A, domain 1"/>
    <property type="match status" value="1"/>
</dbReference>
<feature type="region of interest" description="Disordered" evidence="1">
    <location>
        <begin position="1"/>
        <end position="32"/>
    </location>
</feature>
<dbReference type="PROSITE" id="PS50980">
    <property type="entry name" value="COA_CT_NTER"/>
    <property type="match status" value="1"/>
</dbReference>
<dbReference type="InterPro" id="IPR034733">
    <property type="entry name" value="AcCoA_carboxyl_beta"/>
</dbReference>
<feature type="compositionally biased region" description="Basic and acidic residues" evidence="1">
    <location>
        <begin position="1"/>
        <end position="16"/>
    </location>
</feature>
<dbReference type="EMBL" id="JASKYM010000002">
    <property type="protein sequence ID" value="MDK2563538.1"/>
    <property type="molecule type" value="Genomic_DNA"/>
</dbReference>